<dbReference type="Proteomes" id="UP000694402">
    <property type="component" value="Unassembled WGS sequence"/>
</dbReference>
<dbReference type="PANTHER" id="PTHR21178:SF8">
    <property type="entry name" value="CILIA- AND FLAGELLA-ASSOCIATED PROTEIN 61"/>
    <property type="match status" value="1"/>
</dbReference>
<gene>
    <name evidence="1" type="primary">CFAP61</name>
</gene>
<dbReference type="InterPro" id="IPR036188">
    <property type="entry name" value="FAD/NAD-bd_sf"/>
</dbReference>
<dbReference type="AlphaFoldDB" id="A0A8C8G2X6"/>
<dbReference type="SUPFAM" id="SSF51905">
    <property type="entry name" value="FAD/NAD(P)-binding domain"/>
    <property type="match status" value="1"/>
</dbReference>
<dbReference type="GeneTree" id="ENSGT00390000004987"/>
<evidence type="ECO:0000313" key="2">
    <source>
        <dbReference type="Proteomes" id="UP000694402"/>
    </source>
</evidence>
<dbReference type="Ensembl" id="ENSOTST00005045859.2">
    <property type="protein sequence ID" value="ENSOTSP00005042160.1"/>
    <property type="gene ID" value="ENSOTSG00005020273.2"/>
</dbReference>
<evidence type="ECO:0000313" key="1">
    <source>
        <dbReference type="Ensembl" id="ENSOTSP00005042160.1"/>
    </source>
</evidence>
<dbReference type="InterPro" id="IPR038884">
    <property type="entry name" value="CFAP61"/>
</dbReference>
<dbReference type="PANTHER" id="PTHR21178">
    <property type="entry name" value="CILIA- AND FLAGELLA-ASSOCIATED PROTEIN 61"/>
    <property type="match status" value="1"/>
</dbReference>
<accession>A0A8C8G2X6</accession>
<keyword evidence="2" id="KW-1185">Reference proteome</keyword>
<sequence>MNILLLRTLSATSPQATYMVGIDRAVKHVLVSGGRKVPYDHLIFYTGQQYQVPCPAGVDISQLPPNSQLLAPPNTIDVYTCVRILLSLGVEGFPPAPASVTTRWRSGVHVHHNCFLAKMNDGQRPESITFVKTVHILDFLWVFMNLSSNGVDYDAFQSNNNACLVYDGRLVIDTTFHTSDSTIRAVGPLTKFPRHYHSDQWSHSRFNSREVDQELAAILLPFFDLTLELAINPPADLDRLITNYTQTICYSLFIIYAFTSITSTPVPLHIDSVPVPPVYHPAIGRIETGLVHDLYR</sequence>
<protein>
    <submittedName>
        <fullName evidence="1">Uncharacterized protein</fullName>
    </submittedName>
</protein>
<organism evidence="1 2">
    <name type="scientific">Oncorhynchus tshawytscha</name>
    <name type="common">Chinook salmon</name>
    <name type="synonym">Salmo tshawytscha</name>
    <dbReference type="NCBI Taxonomy" id="74940"/>
    <lineage>
        <taxon>Eukaryota</taxon>
        <taxon>Metazoa</taxon>
        <taxon>Chordata</taxon>
        <taxon>Craniata</taxon>
        <taxon>Vertebrata</taxon>
        <taxon>Euteleostomi</taxon>
        <taxon>Actinopterygii</taxon>
        <taxon>Neopterygii</taxon>
        <taxon>Teleostei</taxon>
        <taxon>Protacanthopterygii</taxon>
        <taxon>Salmoniformes</taxon>
        <taxon>Salmonidae</taxon>
        <taxon>Salmoninae</taxon>
        <taxon>Oncorhynchus</taxon>
    </lineage>
</organism>
<reference evidence="1" key="2">
    <citation type="submission" date="2025-09" db="UniProtKB">
        <authorList>
            <consortium name="Ensembl"/>
        </authorList>
    </citation>
    <scope>IDENTIFICATION</scope>
</reference>
<name>A0A8C8G2X6_ONCTS</name>
<reference evidence="1" key="1">
    <citation type="submission" date="2025-08" db="UniProtKB">
        <authorList>
            <consortium name="Ensembl"/>
        </authorList>
    </citation>
    <scope>IDENTIFICATION</scope>
</reference>
<proteinExistence type="predicted"/>